<keyword evidence="2" id="KW-0808">Transferase</keyword>
<dbReference type="InterPro" id="IPR000182">
    <property type="entry name" value="GNAT_dom"/>
</dbReference>
<accession>W5WCR9</accession>
<proteinExistence type="predicted"/>
<organism evidence="2 3">
    <name type="scientific">Kutzneria albida DSM 43870</name>
    <dbReference type="NCBI Taxonomy" id="1449976"/>
    <lineage>
        <taxon>Bacteria</taxon>
        <taxon>Bacillati</taxon>
        <taxon>Actinomycetota</taxon>
        <taxon>Actinomycetes</taxon>
        <taxon>Pseudonocardiales</taxon>
        <taxon>Pseudonocardiaceae</taxon>
        <taxon>Kutzneria</taxon>
    </lineage>
</organism>
<dbReference type="PANTHER" id="PTHR47237">
    <property type="entry name" value="SLL0310 PROTEIN"/>
    <property type="match status" value="1"/>
</dbReference>
<dbReference type="Gene3D" id="3.40.630.30">
    <property type="match status" value="1"/>
</dbReference>
<dbReference type="Pfam" id="PF18014">
    <property type="entry name" value="Acetyltransf_18"/>
    <property type="match status" value="1"/>
</dbReference>
<dbReference type="KEGG" id="kal:KALB_2646"/>
<dbReference type="PANTHER" id="PTHR47237:SF2">
    <property type="entry name" value="BLL4206 PROTEIN"/>
    <property type="match status" value="1"/>
</dbReference>
<dbReference type="Proteomes" id="UP000019225">
    <property type="component" value="Chromosome"/>
</dbReference>
<evidence type="ECO:0000313" key="3">
    <source>
        <dbReference type="Proteomes" id="UP000019225"/>
    </source>
</evidence>
<dbReference type="Pfam" id="PF13508">
    <property type="entry name" value="Acetyltransf_7"/>
    <property type="match status" value="1"/>
</dbReference>
<dbReference type="OrthoDB" id="510731at2"/>
<dbReference type="CDD" id="cd04301">
    <property type="entry name" value="NAT_SF"/>
    <property type="match status" value="1"/>
</dbReference>
<dbReference type="SUPFAM" id="SSF55729">
    <property type="entry name" value="Acyl-CoA N-acyltransferases (Nat)"/>
    <property type="match status" value="1"/>
</dbReference>
<dbReference type="STRING" id="1449976.KALB_2646"/>
<gene>
    <name evidence="2" type="ORF">KALB_2646</name>
</gene>
<dbReference type="PROSITE" id="PS51186">
    <property type="entry name" value="GNAT"/>
    <property type="match status" value="1"/>
</dbReference>
<dbReference type="HOGENOM" id="CLU_063450_0_0_11"/>
<dbReference type="InterPro" id="IPR052729">
    <property type="entry name" value="Acyl/Acetyltrans_Enzymes"/>
</dbReference>
<reference evidence="2 3" key="1">
    <citation type="journal article" date="2014" name="BMC Genomics">
        <title>Complete genome sequence of producer of the glycopeptide antibiotic Aculeximycin Kutzneria albida DSM 43870T, a representative of minor genus of Pseudonocardiaceae.</title>
        <authorList>
            <person name="Rebets Y."/>
            <person name="Tokovenko B."/>
            <person name="Lushchyk I."/>
            <person name="Ruckert C."/>
            <person name="Zaburannyi N."/>
            <person name="Bechthold A."/>
            <person name="Kalinowski J."/>
            <person name="Luzhetskyy A."/>
        </authorList>
    </citation>
    <scope>NUCLEOTIDE SEQUENCE [LARGE SCALE GENOMIC DNA]</scope>
    <source>
        <strain evidence="2">DSM 43870</strain>
    </source>
</reference>
<dbReference type="Gene3D" id="3.40.630.90">
    <property type="match status" value="1"/>
</dbReference>
<evidence type="ECO:0000313" key="2">
    <source>
        <dbReference type="EMBL" id="AHH96014.1"/>
    </source>
</evidence>
<name>W5WCR9_9PSEU</name>
<protein>
    <submittedName>
        <fullName evidence="2">GCN5-related N-acetyltransferase</fullName>
    </submittedName>
</protein>
<dbReference type="EMBL" id="CP007155">
    <property type="protein sequence ID" value="AHH96014.1"/>
    <property type="molecule type" value="Genomic_DNA"/>
</dbReference>
<dbReference type="eggNOG" id="COG0456">
    <property type="taxonomic scope" value="Bacteria"/>
</dbReference>
<dbReference type="InterPro" id="IPR016181">
    <property type="entry name" value="Acyl_CoA_acyltransferase"/>
</dbReference>
<dbReference type="GO" id="GO:0016747">
    <property type="term" value="F:acyltransferase activity, transferring groups other than amino-acyl groups"/>
    <property type="evidence" value="ECO:0007669"/>
    <property type="project" value="InterPro"/>
</dbReference>
<feature type="domain" description="N-acetyltransferase" evidence="1">
    <location>
        <begin position="4"/>
        <end position="141"/>
    </location>
</feature>
<sequence>MSELSITRLGPEHLDDLLALSVDREWRHEQRKWPLLLEIGQTHGIWAPDGGLAGAVVLTRYDQRLAAIGMVLVARRYNRQGLGRRLMAHALAANEGGVTVLHATAQGKLLYDTLGFRSTATVMTHVGELAPGAEDLGHSRPFTDADAESVLALDAAVLGAERAWLPRFLKFAERVRVVERAGVVTGYGAAWRNVGALVLGPLVAADLTEARYLAADLLAGSDLPVRLDLDRPELAEWAAAHGAPESFRTDHMVHGGDLPGDRSRLFAPAMQAVG</sequence>
<dbReference type="RefSeq" id="WP_025356167.1">
    <property type="nucleotide sequence ID" value="NZ_CP007155.1"/>
</dbReference>
<keyword evidence="3" id="KW-1185">Reference proteome</keyword>
<dbReference type="InterPro" id="IPR041496">
    <property type="entry name" value="YitH/HolE_GNAT"/>
</dbReference>
<dbReference type="AlphaFoldDB" id="W5WCR9"/>
<evidence type="ECO:0000259" key="1">
    <source>
        <dbReference type="PROSITE" id="PS51186"/>
    </source>
</evidence>